<dbReference type="AlphaFoldDB" id="A0A2Z6SGI5"/>
<dbReference type="EMBL" id="BEXD01003948">
    <property type="protein sequence ID" value="GBC04459.1"/>
    <property type="molecule type" value="Genomic_DNA"/>
</dbReference>
<comment type="caution">
    <text evidence="1">The sequence shown here is derived from an EMBL/GenBank/DDBJ whole genome shotgun (WGS) entry which is preliminary data.</text>
</comment>
<organism evidence="1 2">
    <name type="scientific">Rhizophagus clarus</name>
    <dbReference type="NCBI Taxonomy" id="94130"/>
    <lineage>
        <taxon>Eukaryota</taxon>
        <taxon>Fungi</taxon>
        <taxon>Fungi incertae sedis</taxon>
        <taxon>Mucoromycota</taxon>
        <taxon>Glomeromycotina</taxon>
        <taxon>Glomeromycetes</taxon>
        <taxon>Glomerales</taxon>
        <taxon>Glomeraceae</taxon>
        <taxon>Rhizophagus</taxon>
    </lineage>
</organism>
<accession>A0A2Z6SGI5</accession>
<evidence type="ECO:0000313" key="2">
    <source>
        <dbReference type="Proteomes" id="UP000247702"/>
    </source>
</evidence>
<evidence type="ECO:0000313" key="1">
    <source>
        <dbReference type="EMBL" id="GBC04459.1"/>
    </source>
</evidence>
<gene>
    <name evidence="1" type="ORF">RclHR1_00570015</name>
</gene>
<dbReference type="Proteomes" id="UP000247702">
    <property type="component" value="Unassembled WGS sequence"/>
</dbReference>
<protein>
    <submittedName>
        <fullName evidence="1">Uncharacterized protein</fullName>
    </submittedName>
</protein>
<name>A0A2Z6SGI5_9GLOM</name>
<keyword evidence="2" id="KW-1185">Reference proteome</keyword>
<proteinExistence type="predicted"/>
<reference evidence="1 2" key="1">
    <citation type="submission" date="2017-11" db="EMBL/GenBank/DDBJ databases">
        <title>The genome of Rhizophagus clarus HR1 reveals common genetic basis of auxotrophy among arbuscular mycorrhizal fungi.</title>
        <authorList>
            <person name="Kobayashi Y."/>
        </authorList>
    </citation>
    <scope>NUCLEOTIDE SEQUENCE [LARGE SCALE GENOMIC DNA]</scope>
    <source>
        <strain evidence="1 2">HR1</strain>
    </source>
</reference>
<sequence length="127" mass="14751">MITVMCPVDSDDSDKEYISVLIQAKFREKIGGDILLTTDPKKFYHTRPKKKEVEAKLLKGEVYRESYDKVTKLIDENYDGIFRIFISYPVTVKLKVDNAVEEWVAIIDASNCDRILDKKLIDVFKEL</sequence>